<dbReference type="Proteomes" id="UP000192327">
    <property type="component" value="Unassembled WGS sequence"/>
</dbReference>
<keyword evidence="1" id="KW-0805">Transcription regulation</keyword>
<dbReference type="GO" id="GO:0000976">
    <property type="term" value="F:transcription cis-regulatory region binding"/>
    <property type="evidence" value="ECO:0007669"/>
    <property type="project" value="TreeGrafter"/>
</dbReference>
<proteinExistence type="predicted"/>
<reference evidence="7 9" key="3">
    <citation type="submission" date="2016-12" db="EMBL/GenBank/DDBJ databases">
        <title>The new phylogeny of genus Mycobacterium.</title>
        <authorList>
            <person name="Tortoli E."/>
            <person name="Trovato A."/>
            <person name="Cirillo D.M."/>
        </authorList>
    </citation>
    <scope>NUCLEOTIDE SEQUENCE [LARGE SCALE GENOMIC DNA]</scope>
    <source>
        <strain evidence="7 9">DSM 44942</strain>
    </source>
</reference>
<accession>A0A0F5MZA7</accession>
<organism evidence="6 8">
    <name type="scientific">Mycolicibacter arupensis</name>
    <dbReference type="NCBI Taxonomy" id="342002"/>
    <lineage>
        <taxon>Bacteria</taxon>
        <taxon>Bacillati</taxon>
        <taxon>Actinomycetota</taxon>
        <taxon>Actinomycetes</taxon>
        <taxon>Mycobacteriales</taxon>
        <taxon>Mycobacteriaceae</taxon>
        <taxon>Mycolicibacter</taxon>
    </lineage>
</organism>
<dbReference type="InterPro" id="IPR009057">
    <property type="entry name" value="Homeodomain-like_sf"/>
</dbReference>
<dbReference type="OrthoDB" id="3212503at2"/>
<gene>
    <name evidence="7" type="ORF">BST15_10345</name>
    <name evidence="6" type="ORF">WR43_07065</name>
</gene>
<evidence type="ECO:0000256" key="4">
    <source>
        <dbReference type="PROSITE-ProRule" id="PRU00335"/>
    </source>
</evidence>
<dbReference type="PANTHER" id="PTHR30055">
    <property type="entry name" value="HTH-TYPE TRANSCRIPTIONAL REGULATOR RUTR"/>
    <property type="match status" value="1"/>
</dbReference>
<dbReference type="InterPro" id="IPR050109">
    <property type="entry name" value="HTH-type_TetR-like_transc_reg"/>
</dbReference>
<dbReference type="EMBL" id="LASW01000020">
    <property type="protein sequence ID" value="KKC00037.1"/>
    <property type="molecule type" value="Genomic_DNA"/>
</dbReference>
<evidence type="ECO:0000313" key="9">
    <source>
        <dbReference type="Proteomes" id="UP000192327"/>
    </source>
</evidence>
<comment type="caution">
    <text evidence="6">The sequence shown here is derived from an EMBL/GenBank/DDBJ whole genome shotgun (WGS) entry which is preliminary data.</text>
</comment>
<evidence type="ECO:0000256" key="3">
    <source>
        <dbReference type="ARBA" id="ARBA00023163"/>
    </source>
</evidence>
<dbReference type="Proteomes" id="UP000034416">
    <property type="component" value="Unassembled WGS sequence"/>
</dbReference>
<dbReference type="Gene3D" id="1.10.357.10">
    <property type="entry name" value="Tetracycline Repressor, domain 2"/>
    <property type="match status" value="1"/>
</dbReference>
<evidence type="ECO:0000313" key="8">
    <source>
        <dbReference type="Proteomes" id="UP000034416"/>
    </source>
</evidence>
<reference evidence="6" key="2">
    <citation type="submission" date="2015-04" db="EMBL/GenBank/DDBJ databases">
        <title>Genome sequence of Mycobacterium arupense strain GUC1.</title>
        <authorList>
            <person name="Greninger A.L."/>
            <person name="Cunningham G."/>
            <person name="Chiu C.Y."/>
            <person name="Miller S."/>
        </authorList>
    </citation>
    <scope>NUCLEOTIDE SEQUENCE</scope>
    <source>
        <strain evidence="6">GUC1</strain>
    </source>
</reference>
<dbReference type="PRINTS" id="PR00455">
    <property type="entry name" value="HTHTETR"/>
</dbReference>
<sequence>MRTRGWGGHVPASDEEAVARILHATRRTIDERGEQTSIADVARTLGVTRQTVYRYFPSTEELLAATAADGAGAFLEQLAEALAGMTDPGDAVAEGVALTLERLPDDPYVGLLLRTQHASAFAETVTSETGRSFGHSLLDRLDVDWSGFDEQSIDDIIEMVLRTLQSFILAPLPAPGEELRRLLRRWIAPAVSAARTATPGRVSASS</sequence>
<dbReference type="InterPro" id="IPR001647">
    <property type="entry name" value="HTH_TetR"/>
</dbReference>
<keyword evidence="2 4" id="KW-0238">DNA-binding</keyword>
<dbReference type="PATRIC" id="fig|342002.3.peg.2074"/>
<dbReference type="PANTHER" id="PTHR30055:SF234">
    <property type="entry name" value="HTH-TYPE TRANSCRIPTIONAL REGULATOR BETI"/>
    <property type="match status" value="1"/>
</dbReference>
<evidence type="ECO:0000313" key="7">
    <source>
        <dbReference type="EMBL" id="OQZ97533.1"/>
    </source>
</evidence>
<evidence type="ECO:0000256" key="2">
    <source>
        <dbReference type="ARBA" id="ARBA00023125"/>
    </source>
</evidence>
<dbReference type="RefSeq" id="WP_046188877.1">
    <property type="nucleotide sequence ID" value="NZ_JACKUJ010000018.1"/>
</dbReference>
<evidence type="ECO:0000256" key="1">
    <source>
        <dbReference type="ARBA" id="ARBA00023015"/>
    </source>
</evidence>
<evidence type="ECO:0000313" key="6">
    <source>
        <dbReference type="EMBL" id="KKC00037.1"/>
    </source>
</evidence>
<dbReference type="STRING" id="342002.BST15_10345"/>
<dbReference type="SUPFAM" id="SSF46689">
    <property type="entry name" value="Homeodomain-like"/>
    <property type="match status" value="1"/>
</dbReference>
<keyword evidence="3" id="KW-0804">Transcription</keyword>
<evidence type="ECO:0000259" key="5">
    <source>
        <dbReference type="PROSITE" id="PS50977"/>
    </source>
</evidence>
<dbReference type="GO" id="GO:0003700">
    <property type="term" value="F:DNA-binding transcription factor activity"/>
    <property type="evidence" value="ECO:0007669"/>
    <property type="project" value="TreeGrafter"/>
</dbReference>
<keyword evidence="9" id="KW-1185">Reference proteome</keyword>
<feature type="DNA-binding region" description="H-T-H motif" evidence="4">
    <location>
        <begin position="37"/>
        <end position="56"/>
    </location>
</feature>
<name>A0A0F5MZA7_9MYCO</name>
<dbReference type="Pfam" id="PF00440">
    <property type="entry name" value="TetR_N"/>
    <property type="match status" value="1"/>
</dbReference>
<reference evidence="8" key="1">
    <citation type="submission" date="2015-04" db="EMBL/GenBank/DDBJ databases">
        <title>Genome sequence of Mycobacterium arupense GUC1.</title>
        <authorList>
            <person name="Greninger A.L."/>
            <person name="Cunningham G."/>
            <person name="Chiu C.Y."/>
            <person name="Miller S."/>
        </authorList>
    </citation>
    <scope>NUCLEOTIDE SEQUENCE [LARGE SCALE GENOMIC DNA]</scope>
    <source>
        <strain evidence="8">GUC1</strain>
    </source>
</reference>
<feature type="domain" description="HTH tetR-type" evidence="5">
    <location>
        <begin position="15"/>
        <end position="74"/>
    </location>
</feature>
<dbReference type="PROSITE" id="PS50977">
    <property type="entry name" value="HTH_TETR_2"/>
    <property type="match status" value="1"/>
</dbReference>
<protein>
    <submittedName>
        <fullName evidence="6">TetR family transcriptional regulator</fullName>
    </submittedName>
</protein>
<dbReference type="AlphaFoldDB" id="A0A0F5MZA7"/>
<dbReference type="EMBL" id="MVHH01000016">
    <property type="protein sequence ID" value="OQZ97533.1"/>
    <property type="molecule type" value="Genomic_DNA"/>
</dbReference>